<reference evidence="4" key="1">
    <citation type="submission" date="2019-08" db="EMBL/GenBank/DDBJ databases">
        <authorList>
            <person name="Kucharzyk K."/>
            <person name="Murdoch R.W."/>
            <person name="Higgins S."/>
            <person name="Loffler F."/>
        </authorList>
    </citation>
    <scope>NUCLEOTIDE SEQUENCE</scope>
</reference>
<dbReference type="SMART" id="SM01217">
    <property type="entry name" value="Fn3_like"/>
    <property type="match status" value="1"/>
</dbReference>
<organism evidence="4">
    <name type="scientific">bioreactor metagenome</name>
    <dbReference type="NCBI Taxonomy" id="1076179"/>
    <lineage>
        <taxon>unclassified sequences</taxon>
        <taxon>metagenomes</taxon>
        <taxon>ecological metagenomes</taxon>
    </lineage>
</organism>
<dbReference type="Pfam" id="PF14310">
    <property type="entry name" value="Fn3-like"/>
    <property type="match status" value="1"/>
</dbReference>
<comment type="similarity">
    <text evidence="1">Belongs to the glycosyl hydrolase 3 family.</text>
</comment>
<dbReference type="InterPro" id="IPR044993">
    <property type="entry name" value="BXL"/>
</dbReference>
<protein>
    <submittedName>
        <fullName evidence="4">Xylan 1,4-beta-xylosidase</fullName>
        <ecNumber evidence="4">3.2.1.37</ecNumber>
    </submittedName>
</protein>
<dbReference type="Gene3D" id="2.60.40.10">
    <property type="entry name" value="Immunoglobulins"/>
    <property type="match status" value="1"/>
</dbReference>
<keyword evidence="2 4" id="KW-0378">Hydrolase</keyword>
<accession>A0A645DFZ0</accession>
<evidence type="ECO:0000313" key="4">
    <source>
        <dbReference type="EMBL" id="MPM88161.1"/>
    </source>
</evidence>
<dbReference type="InterPro" id="IPR002772">
    <property type="entry name" value="Glyco_hydro_3_C"/>
</dbReference>
<evidence type="ECO:0000256" key="2">
    <source>
        <dbReference type="ARBA" id="ARBA00022801"/>
    </source>
</evidence>
<dbReference type="GO" id="GO:0031222">
    <property type="term" value="P:arabinan catabolic process"/>
    <property type="evidence" value="ECO:0007669"/>
    <property type="project" value="TreeGrafter"/>
</dbReference>
<dbReference type="PANTHER" id="PTHR42721:SF3">
    <property type="entry name" value="BETA-D-XYLOSIDASE 5-RELATED"/>
    <property type="match status" value="1"/>
</dbReference>
<dbReference type="SUPFAM" id="SSF52279">
    <property type="entry name" value="Beta-D-glucan exohydrolase, C-terminal domain"/>
    <property type="match status" value="1"/>
</dbReference>
<sequence length="216" mass="22980">MVILLAGSSIDLTEAENRANAVFCVWYPGARGGKAVADLLFGKRSPSGKLPITFYHDEDLTHLPEFTDYSMQGRTYRYLNRAPLYPFGYGLTYGDVRVLAASAGKAADGGLVVHASVQNMGNAATEDVVQAYIRAEDTPHATPNPILCGFSRVSLEPGASAKLSLSIAPASLSVVDDAGNRIFPGGKYALYIGTSQPDARSRALTGVSPVRVEIQL</sequence>
<evidence type="ECO:0000259" key="3">
    <source>
        <dbReference type="SMART" id="SM01217"/>
    </source>
</evidence>
<dbReference type="EMBL" id="VSSQ01035834">
    <property type="protein sequence ID" value="MPM88161.1"/>
    <property type="molecule type" value="Genomic_DNA"/>
</dbReference>
<evidence type="ECO:0000256" key="1">
    <source>
        <dbReference type="ARBA" id="ARBA00005336"/>
    </source>
</evidence>
<dbReference type="GO" id="GO:0045493">
    <property type="term" value="P:xylan catabolic process"/>
    <property type="evidence" value="ECO:0007669"/>
    <property type="project" value="InterPro"/>
</dbReference>
<dbReference type="GO" id="GO:0009044">
    <property type="term" value="F:xylan 1,4-beta-xylosidase activity"/>
    <property type="evidence" value="ECO:0007669"/>
    <property type="project" value="UniProtKB-EC"/>
</dbReference>
<dbReference type="Pfam" id="PF01915">
    <property type="entry name" value="Glyco_hydro_3_C"/>
    <property type="match status" value="1"/>
</dbReference>
<name>A0A645DFZ0_9ZZZZ</name>
<dbReference type="InterPro" id="IPR013783">
    <property type="entry name" value="Ig-like_fold"/>
</dbReference>
<dbReference type="GO" id="GO:0046556">
    <property type="term" value="F:alpha-L-arabinofuranosidase activity"/>
    <property type="evidence" value="ECO:0007669"/>
    <property type="project" value="TreeGrafter"/>
</dbReference>
<dbReference type="Gene3D" id="3.40.50.1700">
    <property type="entry name" value="Glycoside hydrolase family 3 C-terminal domain"/>
    <property type="match status" value="1"/>
</dbReference>
<comment type="caution">
    <text evidence="4">The sequence shown here is derived from an EMBL/GenBank/DDBJ whole genome shotgun (WGS) entry which is preliminary data.</text>
</comment>
<keyword evidence="4" id="KW-0326">Glycosidase</keyword>
<dbReference type="EC" id="3.2.1.37" evidence="4"/>
<dbReference type="AlphaFoldDB" id="A0A645DFZ0"/>
<gene>
    <name evidence="4" type="primary">xyl3A_7</name>
    <name evidence="4" type="ORF">SDC9_135262</name>
</gene>
<proteinExistence type="inferred from homology"/>
<dbReference type="PANTHER" id="PTHR42721">
    <property type="entry name" value="SUGAR HYDROLASE-RELATED"/>
    <property type="match status" value="1"/>
</dbReference>
<dbReference type="InterPro" id="IPR036881">
    <property type="entry name" value="Glyco_hydro_3_C_sf"/>
</dbReference>
<feature type="domain" description="Fibronectin type III-like" evidence="3">
    <location>
        <begin position="127"/>
        <end position="196"/>
    </location>
</feature>
<dbReference type="InterPro" id="IPR026891">
    <property type="entry name" value="Fn3-like"/>
</dbReference>